<protein>
    <submittedName>
        <fullName evidence="1">Uncharacterized protein</fullName>
    </submittedName>
</protein>
<evidence type="ECO:0000313" key="2">
    <source>
        <dbReference type="Proteomes" id="UP000225740"/>
    </source>
</evidence>
<accession>A0A2G1VY50</accession>
<dbReference type="AlphaFoldDB" id="A0A2G1VY50"/>
<dbReference type="Proteomes" id="UP000225740">
    <property type="component" value="Unassembled WGS sequence"/>
</dbReference>
<comment type="caution">
    <text evidence="1">The sequence shown here is derived from an EMBL/GenBank/DDBJ whole genome shotgun (WGS) entry which is preliminary data.</text>
</comment>
<sequence>MSPRSVEFGRWPNPSTLVRVPGAMPLASLKLAVGQSSQRPTFSLDDHRPMMFREAIVASDIACEAARLILAFGQTDRCRSEYQGRCPWLR</sequence>
<organism evidence="1 2">
    <name type="scientific">Rhodopirellula bahusiensis</name>
    <dbReference type="NCBI Taxonomy" id="2014065"/>
    <lineage>
        <taxon>Bacteria</taxon>
        <taxon>Pseudomonadati</taxon>
        <taxon>Planctomycetota</taxon>
        <taxon>Planctomycetia</taxon>
        <taxon>Pirellulales</taxon>
        <taxon>Pirellulaceae</taxon>
        <taxon>Rhodopirellula</taxon>
    </lineage>
</organism>
<proteinExistence type="predicted"/>
<keyword evidence="2" id="KW-1185">Reference proteome</keyword>
<dbReference type="AntiFam" id="ANF00066">
    <property type="entry name" value="Translation of palindromic DNA repeat"/>
</dbReference>
<gene>
    <name evidence="1" type="ORF">CEE69_29590</name>
</gene>
<evidence type="ECO:0000313" key="1">
    <source>
        <dbReference type="EMBL" id="PHQ31716.1"/>
    </source>
</evidence>
<name>A0A2G1VY50_9BACT</name>
<dbReference type="EMBL" id="NIZW01000041">
    <property type="protein sequence ID" value="PHQ31716.1"/>
    <property type="molecule type" value="Genomic_DNA"/>
</dbReference>
<reference evidence="1 2" key="1">
    <citation type="submission" date="2017-06" db="EMBL/GenBank/DDBJ databases">
        <title>Description of Rhodopirellula bahusiensis sp. nov.</title>
        <authorList>
            <person name="Kizina J."/>
            <person name="Harder J."/>
        </authorList>
    </citation>
    <scope>NUCLEOTIDE SEQUENCE [LARGE SCALE GENOMIC DNA]</scope>
    <source>
        <strain evidence="1 2">SWK21</strain>
    </source>
</reference>